<dbReference type="STRING" id="905079.L1IYX1"/>
<dbReference type="PRINTS" id="PR00625">
    <property type="entry name" value="JDOMAIN"/>
</dbReference>
<dbReference type="InterPro" id="IPR018253">
    <property type="entry name" value="DnaJ_domain_CS"/>
</dbReference>
<dbReference type="EMBL" id="JH993026">
    <property type="protein sequence ID" value="EKX41030.1"/>
    <property type="molecule type" value="Genomic_DNA"/>
</dbReference>
<evidence type="ECO:0000256" key="1">
    <source>
        <dbReference type="SAM" id="SignalP"/>
    </source>
</evidence>
<evidence type="ECO:0000313" key="3">
    <source>
        <dbReference type="EMBL" id="EKX41030.1"/>
    </source>
</evidence>
<dbReference type="CDD" id="cd06257">
    <property type="entry name" value="DnaJ"/>
    <property type="match status" value="1"/>
</dbReference>
<dbReference type="Pfam" id="PF00226">
    <property type="entry name" value="DnaJ"/>
    <property type="match status" value="1"/>
</dbReference>
<dbReference type="GeneID" id="17297684"/>
<dbReference type="InterPro" id="IPR001623">
    <property type="entry name" value="DnaJ_domain"/>
</dbReference>
<dbReference type="SMART" id="SM00271">
    <property type="entry name" value="DnaJ"/>
    <property type="match status" value="1"/>
</dbReference>
<reference evidence="5" key="2">
    <citation type="submission" date="2012-11" db="EMBL/GenBank/DDBJ databases">
        <authorList>
            <person name="Kuo A."/>
            <person name="Curtis B.A."/>
            <person name="Tanifuji G."/>
            <person name="Burki F."/>
            <person name="Gruber A."/>
            <person name="Irimia M."/>
            <person name="Maruyama S."/>
            <person name="Arias M.C."/>
            <person name="Ball S.G."/>
            <person name="Gile G.H."/>
            <person name="Hirakawa Y."/>
            <person name="Hopkins J.F."/>
            <person name="Rensing S.A."/>
            <person name="Schmutz J."/>
            <person name="Symeonidi A."/>
            <person name="Elias M."/>
            <person name="Eveleigh R.J."/>
            <person name="Herman E.K."/>
            <person name="Klute M.J."/>
            <person name="Nakayama T."/>
            <person name="Obornik M."/>
            <person name="Reyes-Prieto A."/>
            <person name="Armbrust E.V."/>
            <person name="Aves S.J."/>
            <person name="Beiko R.G."/>
            <person name="Coutinho P."/>
            <person name="Dacks J.B."/>
            <person name="Durnford D.G."/>
            <person name="Fast N.M."/>
            <person name="Green B.R."/>
            <person name="Grisdale C."/>
            <person name="Hempe F."/>
            <person name="Henrissat B."/>
            <person name="Hoppner M.P."/>
            <person name="Ishida K.-I."/>
            <person name="Kim E."/>
            <person name="Koreny L."/>
            <person name="Kroth P.G."/>
            <person name="Liu Y."/>
            <person name="Malik S.-B."/>
            <person name="Maier U.G."/>
            <person name="McRose D."/>
            <person name="Mock T."/>
            <person name="Neilson J.A."/>
            <person name="Onodera N.T."/>
            <person name="Poole A.M."/>
            <person name="Pritham E.J."/>
            <person name="Richards T.A."/>
            <person name="Rocap G."/>
            <person name="Roy S.W."/>
            <person name="Sarai C."/>
            <person name="Schaack S."/>
            <person name="Shirato S."/>
            <person name="Slamovits C.H."/>
            <person name="Spencer D.F."/>
            <person name="Suzuki S."/>
            <person name="Worden A.Z."/>
            <person name="Zauner S."/>
            <person name="Barry K."/>
            <person name="Bell C."/>
            <person name="Bharti A.K."/>
            <person name="Crow J.A."/>
            <person name="Grimwood J."/>
            <person name="Kramer R."/>
            <person name="Lindquist E."/>
            <person name="Lucas S."/>
            <person name="Salamov A."/>
            <person name="McFadden G.I."/>
            <person name="Lane C.E."/>
            <person name="Keeling P.J."/>
            <person name="Gray M.W."/>
            <person name="Grigoriev I.V."/>
            <person name="Archibald J.M."/>
        </authorList>
    </citation>
    <scope>NUCLEOTIDE SEQUENCE</scope>
    <source>
        <strain evidence="5">CCMP2712</strain>
    </source>
</reference>
<dbReference type="AlphaFoldDB" id="L1IYX1"/>
<evidence type="ECO:0000313" key="4">
    <source>
        <dbReference type="EnsemblProtists" id="EKX41030"/>
    </source>
</evidence>
<gene>
    <name evidence="3" type="ORF">GUITHDRAFT_142206</name>
</gene>
<dbReference type="PROSITE" id="PS00636">
    <property type="entry name" value="DNAJ_1"/>
    <property type="match status" value="1"/>
</dbReference>
<organism evidence="3">
    <name type="scientific">Guillardia theta (strain CCMP2712)</name>
    <name type="common">Cryptophyte</name>
    <dbReference type="NCBI Taxonomy" id="905079"/>
    <lineage>
        <taxon>Eukaryota</taxon>
        <taxon>Cryptophyceae</taxon>
        <taxon>Pyrenomonadales</taxon>
        <taxon>Geminigeraceae</taxon>
        <taxon>Guillardia</taxon>
    </lineage>
</organism>
<sequence>MRGLLLIAMLAISMSSHVVLTKIKTPDYYGDLGVGSNASMEEIREAYKALVLAYHPDRSARVSSSQESEGECNENVSNEESKFKAERFIEVREAWEVLGDEDARRAYDLFMSDNWEMKTPITPCKESQSPVMPVAIETPSTSQFSFGKKNRVGFF</sequence>
<feature type="domain" description="J" evidence="2">
    <location>
        <begin position="27"/>
        <end position="111"/>
    </location>
</feature>
<dbReference type="Proteomes" id="UP000011087">
    <property type="component" value="Unassembled WGS sequence"/>
</dbReference>
<dbReference type="RefSeq" id="XP_005828010.1">
    <property type="nucleotide sequence ID" value="XM_005827953.1"/>
</dbReference>
<dbReference type="OrthoDB" id="66964at2759"/>
<protein>
    <recommendedName>
        <fullName evidence="2">J domain-containing protein</fullName>
    </recommendedName>
</protein>
<feature type="signal peptide" evidence="1">
    <location>
        <begin position="1"/>
        <end position="21"/>
    </location>
</feature>
<dbReference type="KEGG" id="gtt:GUITHDRAFT_142206"/>
<dbReference type="EnsemblProtists" id="EKX41030">
    <property type="protein sequence ID" value="EKX41030"/>
    <property type="gene ID" value="GUITHDRAFT_142206"/>
</dbReference>
<name>L1IYX1_GUITC</name>
<dbReference type="PaxDb" id="55529-EKX41030"/>
<dbReference type="InterPro" id="IPR036869">
    <property type="entry name" value="J_dom_sf"/>
</dbReference>
<keyword evidence="1" id="KW-0732">Signal</keyword>
<dbReference type="SUPFAM" id="SSF46565">
    <property type="entry name" value="Chaperone J-domain"/>
    <property type="match status" value="1"/>
</dbReference>
<dbReference type="PANTHER" id="PTHR24074">
    <property type="entry name" value="CO-CHAPERONE PROTEIN DJLA"/>
    <property type="match status" value="1"/>
</dbReference>
<reference evidence="3 5" key="1">
    <citation type="journal article" date="2012" name="Nature">
        <title>Algal genomes reveal evolutionary mosaicism and the fate of nucleomorphs.</title>
        <authorList>
            <consortium name="DOE Joint Genome Institute"/>
            <person name="Curtis B.A."/>
            <person name="Tanifuji G."/>
            <person name="Burki F."/>
            <person name="Gruber A."/>
            <person name="Irimia M."/>
            <person name="Maruyama S."/>
            <person name="Arias M.C."/>
            <person name="Ball S.G."/>
            <person name="Gile G.H."/>
            <person name="Hirakawa Y."/>
            <person name="Hopkins J.F."/>
            <person name="Kuo A."/>
            <person name="Rensing S.A."/>
            <person name="Schmutz J."/>
            <person name="Symeonidi A."/>
            <person name="Elias M."/>
            <person name="Eveleigh R.J."/>
            <person name="Herman E.K."/>
            <person name="Klute M.J."/>
            <person name="Nakayama T."/>
            <person name="Obornik M."/>
            <person name="Reyes-Prieto A."/>
            <person name="Armbrust E.V."/>
            <person name="Aves S.J."/>
            <person name="Beiko R.G."/>
            <person name="Coutinho P."/>
            <person name="Dacks J.B."/>
            <person name="Durnford D.G."/>
            <person name="Fast N.M."/>
            <person name="Green B.R."/>
            <person name="Grisdale C.J."/>
            <person name="Hempel F."/>
            <person name="Henrissat B."/>
            <person name="Hoppner M.P."/>
            <person name="Ishida K."/>
            <person name="Kim E."/>
            <person name="Koreny L."/>
            <person name="Kroth P.G."/>
            <person name="Liu Y."/>
            <person name="Malik S.B."/>
            <person name="Maier U.G."/>
            <person name="McRose D."/>
            <person name="Mock T."/>
            <person name="Neilson J.A."/>
            <person name="Onodera N.T."/>
            <person name="Poole A.M."/>
            <person name="Pritham E.J."/>
            <person name="Richards T.A."/>
            <person name="Rocap G."/>
            <person name="Roy S.W."/>
            <person name="Sarai C."/>
            <person name="Schaack S."/>
            <person name="Shirato S."/>
            <person name="Slamovits C.H."/>
            <person name="Spencer D.F."/>
            <person name="Suzuki S."/>
            <person name="Worden A.Z."/>
            <person name="Zauner S."/>
            <person name="Barry K."/>
            <person name="Bell C."/>
            <person name="Bharti A.K."/>
            <person name="Crow J.A."/>
            <person name="Grimwood J."/>
            <person name="Kramer R."/>
            <person name="Lindquist E."/>
            <person name="Lucas S."/>
            <person name="Salamov A."/>
            <person name="McFadden G.I."/>
            <person name="Lane C.E."/>
            <person name="Keeling P.J."/>
            <person name="Gray M.W."/>
            <person name="Grigoriev I.V."/>
            <person name="Archibald J.M."/>
        </authorList>
    </citation>
    <scope>NUCLEOTIDE SEQUENCE</scope>
    <source>
        <strain evidence="3 5">CCMP2712</strain>
    </source>
</reference>
<accession>L1IYX1</accession>
<evidence type="ECO:0000259" key="2">
    <source>
        <dbReference type="PROSITE" id="PS50076"/>
    </source>
</evidence>
<keyword evidence="5" id="KW-1185">Reference proteome</keyword>
<dbReference type="eggNOG" id="KOG0550">
    <property type="taxonomic scope" value="Eukaryota"/>
</dbReference>
<feature type="chain" id="PRO_5008770633" description="J domain-containing protein" evidence="1">
    <location>
        <begin position="22"/>
        <end position="155"/>
    </location>
</feature>
<proteinExistence type="predicted"/>
<dbReference type="Gene3D" id="1.10.287.110">
    <property type="entry name" value="DnaJ domain"/>
    <property type="match status" value="1"/>
</dbReference>
<reference evidence="4" key="3">
    <citation type="submission" date="2015-06" db="UniProtKB">
        <authorList>
            <consortium name="EnsemblProtists"/>
        </authorList>
    </citation>
    <scope>IDENTIFICATION</scope>
</reference>
<dbReference type="PROSITE" id="PS50076">
    <property type="entry name" value="DNAJ_2"/>
    <property type="match status" value="1"/>
</dbReference>
<dbReference type="InterPro" id="IPR050817">
    <property type="entry name" value="DjlA_DnaK_co-chaperone"/>
</dbReference>
<dbReference type="HOGENOM" id="CLU_1698877_0_0_1"/>
<evidence type="ECO:0000313" key="5">
    <source>
        <dbReference type="Proteomes" id="UP000011087"/>
    </source>
</evidence>